<dbReference type="PANTHER" id="PTHR31234:SF70">
    <property type="entry name" value="LATE EMBRYOGENESIS ABUNDANT PROTEIN LEA-2 SUBGROUP DOMAIN-CONTAINING PROTEIN"/>
    <property type="match status" value="1"/>
</dbReference>
<evidence type="ECO:0000256" key="2">
    <source>
        <dbReference type="ARBA" id="ARBA00022692"/>
    </source>
</evidence>
<feature type="compositionally biased region" description="Polar residues" evidence="5">
    <location>
        <begin position="89"/>
        <end position="98"/>
    </location>
</feature>
<dbReference type="InterPro" id="IPR004864">
    <property type="entry name" value="LEA_2"/>
</dbReference>
<evidence type="ECO:0000256" key="1">
    <source>
        <dbReference type="ARBA" id="ARBA00004167"/>
    </source>
</evidence>
<dbReference type="PANTHER" id="PTHR31234">
    <property type="entry name" value="LATE EMBRYOGENESIS ABUNDANT (LEA) HYDROXYPROLINE-RICH GLYCOPROTEIN FAMILY"/>
    <property type="match status" value="1"/>
</dbReference>
<keyword evidence="4 6" id="KW-0472">Membrane</keyword>
<dbReference type="Pfam" id="PF03168">
    <property type="entry name" value="LEA_2"/>
    <property type="match status" value="1"/>
</dbReference>
<dbReference type="Proteomes" id="UP001327560">
    <property type="component" value="Chromosome 1"/>
</dbReference>
<feature type="transmembrane region" description="Helical" evidence="6">
    <location>
        <begin position="146"/>
        <end position="167"/>
    </location>
</feature>
<sequence length="335" mass="37202">MKKSTACSNSSACRKEKEQRKQPKPRERTLAVAHEYCIRKRMPLHNWCQGQALYLARPLLPDNMFTDRVHPDALPEPHFSPSPDLPDTPRSSASSAQNFIPKHPPSPGDYVVQVQKDQIFRVPPPENARRMATYARRSASRRRRSSCLCCLAWAAAPFLILLLLATATPGVLYLVLRPAQPAYSIDALPVTGFNLSSSASAVLSPAFLATVRAENPNKKIGIYYLRGSDVTASYGGVRLCHGEWPAFFQERRNVTTFKMTLTGSGIRLSSAMRQDLLTAQNRRQVPLRIDVKVPVRVKVGSVTSWTVTVKVRCDVTVDKLTADSKVVSESCSLKL</sequence>
<keyword evidence="3 6" id="KW-1133">Transmembrane helix</keyword>
<dbReference type="AlphaFoldDB" id="A0AAQ3Q4B9"/>
<evidence type="ECO:0000256" key="6">
    <source>
        <dbReference type="SAM" id="Phobius"/>
    </source>
</evidence>
<feature type="domain" description="Late embryogenesis abundant protein LEA-2 subgroup" evidence="7">
    <location>
        <begin position="210"/>
        <end position="313"/>
    </location>
</feature>
<dbReference type="GO" id="GO:0098542">
    <property type="term" value="P:defense response to other organism"/>
    <property type="evidence" value="ECO:0007669"/>
    <property type="project" value="InterPro"/>
</dbReference>
<keyword evidence="2 6" id="KW-0812">Transmembrane</keyword>
<evidence type="ECO:0000313" key="8">
    <source>
        <dbReference type="EMBL" id="WOK95572.1"/>
    </source>
</evidence>
<dbReference type="GO" id="GO:0005886">
    <property type="term" value="C:plasma membrane"/>
    <property type="evidence" value="ECO:0007669"/>
    <property type="project" value="TreeGrafter"/>
</dbReference>
<organism evidence="8 9">
    <name type="scientific">Canna indica</name>
    <name type="common">Indian-shot</name>
    <dbReference type="NCBI Taxonomy" id="4628"/>
    <lineage>
        <taxon>Eukaryota</taxon>
        <taxon>Viridiplantae</taxon>
        <taxon>Streptophyta</taxon>
        <taxon>Embryophyta</taxon>
        <taxon>Tracheophyta</taxon>
        <taxon>Spermatophyta</taxon>
        <taxon>Magnoliopsida</taxon>
        <taxon>Liliopsida</taxon>
        <taxon>Zingiberales</taxon>
        <taxon>Cannaceae</taxon>
        <taxon>Canna</taxon>
    </lineage>
</organism>
<accession>A0AAQ3Q4B9</accession>
<evidence type="ECO:0000256" key="4">
    <source>
        <dbReference type="ARBA" id="ARBA00023136"/>
    </source>
</evidence>
<feature type="compositionally biased region" description="Polar residues" evidence="5">
    <location>
        <begin position="1"/>
        <end position="12"/>
    </location>
</feature>
<comment type="subcellular location">
    <subcellularLocation>
        <location evidence="1">Membrane</location>
        <topology evidence="1">Single-pass membrane protein</topology>
    </subcellularLocation>
</comment>
<dbReference type="InterPro" id="IPR044839">
    <property type="entry name" value="NDR1-like"/>
</dbReference>
<feature type="region of interest" description="Disordered" evidence="5">
    <location>
        <begin position="68"/>
        <end position="107"/>
    </location>
</feature>
<keyword evidence="9" id="KW-1185">Reference proteome</keyword>
<name>A0AAQ3Q4B9_9LILI</name>
<reference evidence="8 9" key="1">
    <citation type="submission" date="2023-10" db="EMBL/GenBank/DDBJ databases">
        <title>Chromosome-scale genome assembly provides insights into flower coloration mechanisms of Canna indica.</title>
        <authorList>
            <person name="Li C."/>
        </authorList>
    </citation>
    <scope>NUCLEOTIDE SEQUENCE [LARGE SCALE GENOMIC DNA]</scope>
    <source>
        <tissue evidence="8">Flower</tissue>
    </source>
</reference>
<protein>
    <submittedName>
        <fullName evidence="8">NDR1/HIN1-like protein 13</fullName>
    </submittedName>
</protein>
<evidence type="ECO:0000256" key="5">
    <source>
        <dbReference type="SAM" id="MobiDB-lite"/>
    </source>
</evidence>
<feature type="region of interest" description="Disordered" evidence="5">
    <location>
        <begin position="1"/>
        <end position="28"/>
    </location>
</feature>
<evidence type="ECO:0000313" key="9">
    <source>
        <dbReference type="Proteomes" id="UP001327560"/>
    </source>
</evidence>
<feature type="compositionally biased region" description="Basic and acidic residues" evidence="5">
    <location>
        <begin position="13"/>
        <end position="28"/>
    </location>
</feature>
<evidence type="ECO:0000259" key="7">
    <source>
        <dbReference type="Pfam" id="PF03168"/>
    </source>
</evidence>
<proteinExistence type="predicted"/>
<gene>
    <name evidence="8" type="ORF">Cni_G04279</name>
</gene>
<evidence type="ECO:0000256" key="3">
    <source>
        <dbReference type="ARBA" id="ARBA00022989"/>
    </source>
</evidence>
<dbReference type="EMBL" id="CP136890">
    <property type="protein sequence ID" value="WOK95572.1"/>
    <property type="molecule type" value="Genomic_DNA"/>
</dbReference>